<dbReference type="STRING" id="1830138.SAMN05443507_10968"/>
<evidence type="ECO:0000259" key="9">
    <source>
        <dbReference type="Pfam" id="PF02729"/>
    </source>
</evidence>
<sequence>MYHAVSTDDLNRPLIERLIQMAETFRTTPRHILRARLQGTLVATLFYEPSTRTRLSFEAAVTRLGGNIVGAENARENSSAKKGESLADVFRVVGAYADAIVIRHQDEKEMALALPYSPVPIINAGAGSGEHPTQSLLDIYTLWKEFGEVDGLSVCMVGDLRFGRTVHSLLRVLSFFQGIQVTLVSPPELALDDPLLEEIKGRGLSVETKERLDDVIGEVDVIYQTRIQRERLPAEIHLSYATEDYRISAQTLERLPSRSRILHPLPRVNEIDPDVDTDERAAYFRQVQNGLFIRMALLDEILGGVLR</sequence>
<evidence type="ECO:0000256" key="5">
    <source>
        <dbReference type="ARBA" id="ARBA00043884"/>
    </source>
</evidence>
<dbReference type="InterPro" id="IPR036901">
    <property type="entry name" value="Asp/Orn_carbamoylTrfase_sf"/>
</dbReference>
<dbReference type="GO" id="GO:0006520">
    <property type="term" value="P:amino acid metabolic process"/>
    <property type="evidence" value="ECO:0007669"/>
    <property type="project" value="InterPro"/>
</dbReference>
<name>A0A1M6Q6C4_9BACL</name>
<comment type="catalytic activity">
    <reaction evidence="6 7">
        <text>carbamoyl phosphate + L-aspartate = N-carbamoyl-L-aspartate + phosphate + H(+)</text>
        <dbReference type="Rhea" id="RHEA:20013"/>
        <dbReference type="ChEBI" id="CHEBI:15378"/>
        <dbReference type="ChEBI" id="CHEBI:29991"/>
        <dbReference type="ChEBI" id="CHEBI:32814"/>
        <dbReference type="ChEBI" id="CHEBI:43474"/>
        <dbReference type="ChEBI" id="CHEBI:58228"/>
        <dbReference type="EC" id="2.1.3.2"/>
    </reaction>
</comment>
<dbReference type="NCBIfam" id="NF002032">
    <property type="entry name" value="PRK00856.1"/>
    <property type="match status" value="1"/>
</dbReference>
<dbReference type="HAMAP" id="MF_00001">
    <property type="entry name" value="Asp_carb_tr"/>
    <property type="match status" value="1"/>
</dbReference>
<comment type="function">
    <text evidence="5 7">Catalyzes the condensation of carbamoyl phosphate and aspartate to form carbamoyl aspartate and inorganic phosphate, the committed step in the de novo pyrimidine nucleotide biosynthesis pathway.</text>
</comment>
<dbReference type="SUPFAM" id="SSF53671">
    <property type="entry name" value="Aspartate/ornithine carbamoyltransferase"/>
    <property type="match status" value="1"/>
</dbReference>
<evidence type="ECO:0000256" key="3">
    <source>
        <dbReference type="ARBA" id="ARBA00022679"/>
    </source>
</evidence>
<feature type="binding site" evidence="7">
    <location>
        <position position="226"/>
    </location>
    <ligand>
        <name>L-aspartate</name>
        <dbReference type="ChEBI" id="CHEBI:29991"/>
    </ligand>
</feature>
<dbReference type="EC" id="2.1.3.2" evidence="7"/>
<dbReference type="InterPro" id="IPR006132">
    <property type="entry name" value="Asp/Orn_carbamoyltranf_P-bd"/>
</dbReference>
<dbReference type="InterPro" id="IPR006131">
    <property type="entry name" value="Asp_carbamoyltransf_Asp/Orn-bd"/>
</dbReference>
<comment type="similarity">
    <text evidence="2 7">Belongs to the aspartate/ornithine carbamoyltransferase superfamily. ATCase family.</text>
</comment>
<keyword evidence="11" id="KW-1185">Reference proteome</keyword>
<evidence type="ECO:0000256" key="2">
    <source>
        <dbReference type="ARBA" id="ARBA00008896"/>
    </source>
</evidence>
<feature type="domain" description="Aspartate/ornithine carbamoyltransferase carbamoyl-P binding" evidence="9">
    <location>
        <begin position="3"/>
        <end position="143"/>
    </location>
</feature>
<evidence type="ECO:0000256" key="6">
    <source>
        <dbReference type="ARBA" id="ARBA00048859"/>
    </source>
</evidence>
<evidence type="ECO:0000313" key="10">
    <source>
        <dbReference type="EMBL" id="SHK15829.1"/>
    </source>
</evidence>
<dbReference type="RefSeq" id="WP_072873792.1">
    <property type="nucleotide sequence ID" value="NZ_FRAF01000009.1"/>
</dbReference>
<dbReference type="PANTHER" id="PTHR45753">
    <property type="entry name" value="ORNITHINE CARBAMOYLTRANSFERASE, MITOCHONDRIAL"/>
    <property type="match status" value="1"/>
</dbReference>
<dbReference type="GO" id="GO:0004070">
    <property type="term" value="F:aspartate carbamoyltransferase activity"/>
    <property type="evidence" value="ECO:0007669"/>
    <property type="project" value="UniProtKB-UniRule"/>
</dbReference>
<protein>
    <recommendedName>
        <fullName evidence="7">Aspartate carbamoyltransferase</fullName>
        <ecNumber evidence="7">2.1.3.2</ecNumber>
    </recommendedName>
    <alternativeName>
        <fullName evidence="7">Aspartate transcarbamylase</fullName>
        <shortName evidence="7">ATCase</shortName>
    </alternativeName>
</protein>
<evidence type="ECO:0000256" key="7">
    <source>
        <dbReference type="HAMAP-Rule" id="MF_00001"/>
    </source>
</evidence>
<dbReference type="PRINTS" id="PR00100">
    <property type="entry name" value="AOTCASE"/>
</dbReference>
<dbReference type="PROSITE" id="PS00097">
    <property type="entry name" value="CARBAMOYLTRANSFERASE"/>
    <property type="match status" value="1"/>
</dbReference>
<comment type="subunit">
    <text evidence="7">Heterododecamer (2C3:3R2) of six catalytic PyrB chains organized as two trimers (C3), and six regulatory PyrI chains organized as three dimers (R2).</text>
</comment>
<dbReference type="Pfam" id="PF02729">
    <property type="entry name" value="OTCace_N"/>
    <property type="match status" value="1"/>
</dbReference>
<dbReference type="AlphaFoldDB" id="A0A1M6Q6C4"/>
<dbReference type="OrthoDB" id="9774690at2"/>
<feature type="binding site" evidence="7">
    <location>
        <position position="53"/>
    </location>
    <ligand>
        <name>carbamoyl phosphate</name>
        <dbReference type="ChEBI" id="CHEBI:58228"/>
    </ligand>
</feature>
<comment type="pathway">
    <text evidence="1 7">Pyrimidine metabolism; UMP biosynthesis via de novo pathway; (S)-dihydroorotate from bicarbonate: step 2/3.</text>
</comment>
<dbReference type="GO" id="GO:0006207">
    <property type="term" value="P:'de novo' pyrimidine nucleobase biosynthetic process"/>
    <property type="evidence" value="ECO:0007669"/>
    <property type="project" value="InterPro"/>
</dbReference>
<dbReference type="Proteomes" id="UP000184016">
    <property type="component" value="Unassembled WGS sequence"/>
</dbReference>
<evidence type="ECO:0000313" key="11">
    <source>
        <dbReference type="Proteomes" id="UP000184016"/>
    </source>
</evidence>
<accession>A0A1M6Q6C4</accession>
<reference evidence="11" key="1">
    <citation type="submission" date="2016-11" db="EMBL/GenBank/DDBJ databases">
        <authorList>
            <person name="Varghese N."/>
            <person name="Submissions S."/>
        </authorList>
    </citation>
    <scope>NUCLEOTIDE SEQUENCE [LARGE SCALE GENOMIC DNA]</scope>
    <source>
        <strain evidence="11">USBA-503</strain>
    </source>
</reference>
<dbReference type="InterPro" id="IPR002082">
    <property type="entry name" value="Asp_carbamoyltransf"/>
</dbReference>
<evidence type="ECO:0000259" key="8">
    <source>
        <dbReference type="Pfam" id="PF00185"/>
    </source>
</evidence>
<feature type="binding site" evidence="7">
    <location>
        <position position="52"/>
    </location>
    <ligand>
        <name>carbamoyl phosphate</name>
        <dbReference type="ChEBI" id="CHEBI:58228"/>
    </ligand>
</feature>
<evidence type="ECO:0000256" key="1">
    <source>
        <dbReference type="ARBA" id="ARBA00004852"/>
    </source>
</evidence>
<dbReference type="EMBL" id="FRAF01000009">
    <property type="protein sequence ID" value="SHK15829.1"/>
    <property type="molecule type" value="Genomic_DNA"/>
</dbReference>
<feature type="binding site" evidence="7">
    <location>
        <position position="266"/>
    </location>
    <ligand>
        <name>carbamoyl phosphate</name>
        <dbReference type="ChEBI" id="CHEBI:58228"/>
    </ligand>
</feature>
<keyword evidence="3 7" id="KW-0808">Transferase</keyword>
<dbReference type="PRINTS" id="PR00101">
    <property type="entry name" value="ATCASE"/>
</dbReference>
<proteinExistence type="inferred from homology"/>
<dbReference type="UniPathway" id="UPA00070">
    <property type="reaction ID" value="UER00116"/>
</dbReference>
<dbReference type="InterPro" id="IPR006130">
    <property type="entry name" value="Asp/Orn_carbamoylTrfase"/>
</dbReference>
<evidence type="ECO:0000256" key="4">
    <source>
        <dbReference type="ARBA" id="ARBA00022975"/>
    </source>
</evidence>
<dbReference type="NCBIfam" id="TIGR00670">
    <property type="entry name" value="asp_carb_tr"/>
    <property type="match status" value="1"/>
</dbReference>
<dbReference type="FunFam" id="3.40.50.1370:FF:000002">
    <property type="entry name" value="Aspartate carbamoyltransferase 2"/>
    <property type="match status" value="1"/>
</dbReference>
<dbReference type="Gene3D" id="3.40.50.1370">
    <property type="entry name" value="Aspartate/ornithine carbamoyltransferase"/>
    <property type="match status" value="2"/>
</dbReference>
<keyword evidence="4 7" id="KW-0665">Pyrimidine biosynthesis</keyword>
<dbReference type="GO" id="GO:0044205">
    <property type="term" value="P:'de novo' UMP biosynthetic process"/>
    <property type="evidence" value="ECO:0007669"/>
    <property type="project" value="UniProtKB-UniRule"/>
</dbReference>
<feature type="binding site" evidence="7">
    <location>
        <position position="265"/>
    </location>
    <ligand>
        <name>carbamoyl phosphate</name>
        <dbReference type="ChEBI" id="CHEBI:58228"/>
    </ligand>
</feature>
<dbReference type="PANTHER" id="PTHR45753:SF6">
    <property type="entry name" value="ASPARTATE CARBAMOYLTRANSFERASE"/>
    <property type="match status" value="1"/>
</dbReference>
<feature type="binding site" evidence="7">
    <location>
        <position position="164"/>
    </location>
    <ligand>
        <name>L-aspartate</name>
        <dbReference type="ChEBI" id="CHEBI:29991"/>
    </ligand>
</feature>
<organism evidence="10 11">
    <name type="scientific">Alicyclobacillus tolerans</name>
    <dbReference type="NCBI Taxonomy" id="90970"/>
    <lineage>
        <taxon>Bacteria</taxon>
        <taxon>Bacillati</taxon>
        <taxon>Bacillota</taxon>
        <taxon>Bacilli</taxon>
        <taxon>Bacillales</taxon>
        <taxon>Alicyclobacillaceae</taxon>
        <taxon>Alicyclobacillus</taxon>
    </lineage>
</organism>
<gene>
    <name evidence="7" type="primary">pyrB</name>
    <name evidence="10" type="ORF">SAMN05443507_10968</name>
</gene>
<feature type="binding site" evidence="7">
    <location>
        <position position="82"/>
    </location>
    <ligand>
        <name>L-aspartate</name>
        <dbReference type="ChEBI" id="CHEBI:29991"/>
    </ligand>
</feature>
<dbReference type="Pfam" id="PF00185">
    <property type="entry name" value="OTCace"/>
    <property type="match status" value="1"/>
</dbReference>
<feature type="binding site" evidence="7">
    <location>
        <position position="134"/>
    </location>
    <ligand>
        <name>carbamoyl phosphate</name>
        <dbReference type="ChEBI" id="CHEBI:58228"/>
    </ligand>
</feature>
<feature type="binding site" evidence="7">
    <location>
        <position position="131"/>
    </location>
    <ligand>
        <name>carbamoyl phosphate</name>
        <dbReference type="ChEBI" id="CHEBI:58228"/>
    </ligand>
</feature>
<feature type="binding site" evidence="7">
    <location>
        <position position="103"/>
    </location>
    <ligand>
        <name>carbamoyl phosphate</name>
        <dbReference type="ChEBI" id="CHEBI:58228"/>
    </ligand>
</feature>
<dbReference type="GO" id="GO:0016597">
    <property type="term" value="F:amino acid binding"/>
    <property type="evidence" value="ECO:0007669"/>
    <property type="project" value="InterPro"/>
</dbReference>
<feature type="domain" description="Aspartate/ornithine carbamoyltransferase Asp/Orn-binding" evidence="8">
    <location>
        <begin position="150"/>
        <end position="299"/>
    </location>
</feature>